<protein>
    <submittedName>
        <fullName evidence="1">Uncharacterized protein</fullName>
    </submittedName>
</protein>
<dbReference type="AlphaFoldDB" id="A0A0H3KSV1"/>
<accession>A0A0H3KSV1</accession>
<gene>
    <name evidence="1" type="ordered locus">PAJ_0156</name>
</gene>
<organism evidence="1 2">
    <name type="scientific">Pantoea ananatis (strain AJ13355)</name>
    <dbReference type="NCBI Taxonomy" id="932677"/>
    <lineage>
        <taxon>Bacteria</taxon>
        <taxon>Pseudomonadati</taxon>
        <taxon>Pseudomonadota</taxon>
        <taxon>Gammaproteobacteria</taxon>
        <taxon>Enterobacterales</taxon>
        <taxon>Erwiniaceae</taxon>
        <taxon>Pantoea</taxon>
    </lineage>
</organism>
<evidence type="ECO:0000313" key="1">
    <source>
        <dbReference type="EMBL" id="BAK10236.1"/>
    </source>
</evidence>
<dbReference type="KEGG" id="paj:PAJ_0156"/>
<proteinExistence type="predicted"/>
<dbReference type="Proteomes" id="UP000006690">
    <property type="component" value="Chromosome"/>
</dbReference>
<sequence>MMPLNCSQINGIKKADRSPLYRHEAQSGVAVAHQTLITAIEQFFGAEPFQIGQIGQQLLFQRLRHFDRMTMRPAQWLRDNRVNQLQLFQTRRGNTHRFGCQRRFIGAFPQNRGTAFRRDNRVSAVLQHVNFITHTNGQRTTGTAFTDDRTDHRHLQTGHFPQITGNSLRLTTLFRTNARISARRVDKGQDWHLETLSHFHQAQRFAIAFWCWHAKITANLLFGFTSFLVTNDHDRATIKARNPAHNGFVIRISTVTRQLIEIVKGIAHVIKGIRT</sequence>
<dbReference type="eggNOG" id="ENOG5032Y42">
    <property type="taxonomic scope" value="Bacteria"/>
</dbReference>
<dbReference type="HOGENOM" id="CLU_1011377_0_0_6"/>
<evidence type="ECO:0000313" key="2">
    <source>
        <dbReference type="Proteomes" id="UP000006690"/>
    </source>
</evidence>
<dbReference type="EMBL" id="AP012032">
    <property type="protein sequence ID" value="BAK10236.1"/>
    <property type="molecule type" value="Genomic_DNA"/>
</dbReference>
<name>A0A0H3KSV1_PANAA</name>
<reference evidence="2" key="1">
    <citation type="journal article" date="2012" name="Appl. Microbiol. Biotechnol.">
        <title>The complete genome sequence of Pantoea ananatis AJ13355, an organism with great biotechnological potential.</title>
        <authorList>
            <person name="Hara Y."/>
            <person name="Kadotani N."/>
            <person name="Izui H."/>
            <person name="Katashkina J.I."/>
            <person name="Kuvaeva T.M."/>
            <person name="Andreeva I.G."/>
            <person name="Golubeva L.I."/>
            <person name="Malko D.B."/>
            <person name="Makeev V.J."/>
            <person name="Mashko S.V."/>
            <person name="Kozlov Y.I."/>
        </authorList>
    </citation>
    <scope>NUCLEOTIDE SEQUENCE [LARGE SCALE GENOMIC DNA]</scope>
    <source>
        <strain evidence="2">AJ13355</strain>
    </source>
</reference>